<sequence>MAAPVLGKIFSLSRAVVSFSCSSVFRRTVFPVVCAVQSRGFREIKETKEGNVTVIEGVLTKPDGKIEELDNRHGACPICSHNLTFTWKDVHILSQFMRPDGKVMPQQVTGVCNTQHRKLFMAIEEAKRAGLFPDQNPTLDDAKAVRASEVPLNRFNDYCPPDWVVMRRMTDVPHPRIPYRKLRRYTKINPKIVRIAARKRGK</sequence>
<dbReference type="PANTHER" id="PTHR13479:SF66">
    <property type="entry name" value="LARGE RIBOSOMAL SUBUNIT PROTEIN ML66"/>
    <property type="match status" value="1"/>
</dbReference>
<keyword evidence="4" id="KW-1185">Reference proteome</keyword>
<accession>A0A8J9ZTY4</accession>
<dbReference type="Proteomes" id="UP000838412">
    <property type="component" value="Chromosome 4"/>
</dbReference>
<dbReference type="InterPro" id="IPR036870">
    <property type="entry name" value="Ribosomal_bS18_sf"/>
</dbReference>
<organism evidence="3 4">
    <name type="scientific">Branchiostoma lanceolatum</name>
    <name type="common">Common lancelet</name>
    <name type="synonym">Amphioxus lanceolatum</name>
    <dbReference type="NCBI Taxonomy" id="7740"/>
    <lineage>
        <taxon>Eukaryota</taxon>
        <taxon>Metazoa</taxon>
        <taxon>Chordata</taxon>
        <taxon>Cephalochordata</taxon>
        <taxon>Leptocardii</taxon>
        <taxon>Amphioxiformes</taxon>
        <taxon>Branchiostomatidae</taxon>
        <taxon>Branchiostoma</taxon>
    </lineage>
</organism>
<keyword evidence="2" id="KW-0687">Ribonucleoprotein</keyword>
<dbReference type="AlphaFoldDB" id="A0A8J9ZTY4"/>
<dbReference type="OrthoDB" id="10054543at2759"/>
<evidence type="ECO:0000313" key="3">
    <source>
        <dbReference type="EMBL" id="CAH1262730.1"/>
    </source>
</evidence>
<evidence type="ECO:0000256" key="2">
    <source>
        <dbReference type="ARBA" id="ARBA00023274"/>
    </source>
</evidence>
<dbReference type="GO" id="GO:0003735">
    <property type="term" value="F:structural constituent of ribosome"/>
    <property type="evidence" value="ECO:0007669"/>
    <property type="project" value="InterPro"/>
</dbReference>
<dbReference type="Pfam" id="PF01084">
    <property type="entry name" value="Ribosomal_S18"/>
    <property type="match status" value="1"/>
</dbReference>
<dbReference type="Gene3D" id="4.10.640.10">
    <property type="entry name" value="Ribosomal protein S18"/>
    <property type="match status" value="1"/>
</dbReference>
<protein>
    <submittedName>
        <fullName evidence="3">MRPS18A protein</fullName>
    </submittedName>
</protein>
<dbReference type="InterPro" id="IPR001648">
    <property type="entry name" value="Ribosomal_bS18"/>
</dbReference>
<dbReference type="GO" id="GO:0070181">
    <property type="term" value="F:small ribosomal subunit rRNA binding"/>
    <property type="evidence" value="ECO:0007669"/>
    <property type="project" value="TreeGrafter"/>
</dbReference>
<evidence type="ECO:0000313" key="4">
    <source>
        <dbReference type="Proteomes" id="UP000838412"/>
    </source>
</evidence>
<evidence type="ECO:0000256" key="1">
    <source>
        <dbReference type="ARBA" id="ARBA00022980"/>
    </source>
</evidence>
<proteinExistence type="predicted"/>
<gene>
    <name evidence="3" type="primary">MRPS18A</name>
    <name evidence="3" type="ORF">BLAG_LOCUS17666</name>
</gene>
<name>A0A8J9ZTY4_BRALA</name>
<dbReference type="EMBL" id="OV696689">
    <property type="protein sequence ID" value="CAH1262730.1"/>
    <property type="molecule type" value="Genomic_DNA"/>
</dbReference>
<reference evidence="3" key="1">
    <citation type="submission" date="2022-01" db="EMBL/GenBank/DDBJ databases">
        <authorList>
            <person name="Braso-Vives M."/>
        </authorList>
    </citation>
    <scope>NUCLEOTIDE SEQUENCE</scope>
</reference>
<dbReference type="GO" id="GO:0032543">
    <property type="term" value="P:mitochondrial translation"/>
    <property type="evidence" value="ECO:0007669"/>
    <property type="project" value="TreeGrafter"/>
</dbReference>
<dbReference type="PANTHER" id="PTHR13479">
    <property type="entry name" value="30S RIBOSOMAL PROTEIN S18"/>
    <property type="match status" value="1"/>
</dbReference>
<keyword evidence="1" id="KW-0689">Ribosomal protein</keyword>
<dbReference type="GO" id="GO:0005763">
    <property type="term" value="C:mitochondrial small ribosomal subunit"/>
    <property type="evidence" value="ECO:0007669"/>
    <property type="project" value="TreeGrafter"/>
</dbReference>
<dbReference type="SUPFAM" id="SSF46911">
    <property type="entry name" value="Ribosomal protein S18"/>
    <property type="match status" value="1"/>
</dbReference>